<dbReference type="RefSeq" id="XP_002950993.1">
    <property type="nucleotide sequence ID" value="XM_002950947.1"/>
</dbReference>
<keyword evidence="2" id="KW-0472">Membrane</keyword>
<dbReference type="Proteomes" id="UP000001058">
    <property type="component" value="Unassembled WGS sequence"/>
</dbReference>
<keyword evidence="2" id="KW-0812">Transmembrane</keyword>
<dbReference type="EMBL" id="GL378342">
    <property type="protein sequence ID" value="EFJ47887.1"/>
    <property type="molecule type" value="Genomic_DNA"/>
</dbReference>
<dbReference type="GeneID" id="9615250"/>
<dbReference type="OrthoDB" id="552802at2759"/>
<organism evidence="4">
    <name type="scientific">Volvox carteri f. nagariensis</name>
    <dbReference type="NCBI Taxonomy" id="3068"/>
    <lineage>
        <taxon>Eukaryota</taxon>
        <taxon>Viridiplantae</taxon>
        <taxon>Chlorophyta</taxon>
        <taxon>core chlorophytes</taxon>
        <taxon>Chlorophyceae</taxon>
        <taxon>CS clade</taxon>
        <taxon>Chlamydomonadales</taxon>
        <taxon>Volvocaceae</taxon>
        <taxon>Volvox</taxon>
    </lineage>
</organism>
<feature type="compositionally biased region" description="Pro residues" evidence="1">
    <location>
        <begin position="18"/>
        <end position="84"/>
    </location>
</feature>
<feature type="compositionally biased region" description="Low complexity" evidence="1">
    <location>
        <begin position="1"/>
        <end position="11"/>
    </location>
</feature>
<evidence type="ECO:0000313" key="4">
    <source>
        <dbReference type="Proteomes" id="UP000001058"/>
    </source>
</evidence>
<name>D8TXC6_VOLCA</name>
<dbReference type="InParanoid" id="D8TXC6"/>
<feature type="region of interest" description="Disordered" evidence="1">
    <location>
        <begin position="1"/>
        <end position="97"/>
    </location>
</feature>
<evidence type="ECO:0000313" key="3">
    <source>
        <dbReference type="EMBL" id="EFJ47887.1"/>
    </source>
</evidence>
<reference evidence="3 4" key="1">
    <citation type="journal article" date="2010" name="Science">
        <title>Genomic analysis of organismal complexity in the multicellular green alga Volvox carteri.</title>
        <authorList>
            <person name="Prochnik S.E."/>
            <person name="Umen J."/>
            <person name="Nedelcu A.M."/>
            <person name="Hallmann A."/>
            <person name="Miller S.M."/>
            <person name="Nishii I."/>
            <person name="Ferris P."/>
            <person name="Kuo A."/>
            <person name="Mitros T."/>
            <person name="Fritz-Laylin L.K."/>
            <person name="Hellsten U."/>
            <person name="Chapman J."/>
            <person name="Simakov O."/>
            <person name="Rensing S.A."/>
            <person name="Terry A."/>
            <person name="Pangilinan J."/>
            <person name="Kapitonov V."/>
            <person name="Jurka J."/>
            <person name="Salamov A."/>
            <person name="Shapiro H."/>
            <person name="Schmutz J."/>
            <person name="Grimwood J."/>
            <person name="Lindquist E."/>
            <person name="Lucas S."/>
            <person name="Grigoriev I.V."/>
            <person name="Schmitt R."/>
            <person name="Kirk D."/>
            <person name="Rokhsar D.S."/>
        </authorList>
    </citation>
    <scope>NUCLEOTIDE SEQUENCE [LARGE SCALE GENOMIC DNA]</scope>
    <source>
        <strain evidence="4">f. Nagariensis / Eve</strain>
    </source>
</reference>
<gene>
    <name evidence="3" type="ORF">VOLCADRAFT_91543</name>
</gene>
<proteinExistence type="predicted"/>
<evidence type="ECO:0000256" key="1">
    <source>
        <dbReference type="SAM" id="MobiDB-lite"/>
    </source>
</evidence>
<keyword evidence="2" id="KW-1133">Transmembrane helix</keyword>
<protein>
    <submittedName>
        <fullName evidence="3">Uncharacterized protein</fullName>
    </submittedName>
</protein>
<feature type="transmembrane region" description="Helical" evidence="2">
    <location>
        <begin position="451"/>
        <end position="477"/>
    </location>
</feature>
<sequence>MSTATPSPSTPESGIVSQPPPSLLLPPAYPGPAATLPPPPSAPQLLPPPLALQSSPPLPPARAPAQPPPPSPPPPPRPPPPPLTEIPAGSSFTSFIGVPTRPSTLRLEIISGRVARALGLNSSSVATTISGVYITTFYRVGAGSSSGINAAAAAAGRRRRAAAAGSGEAGASGRTRRLAASEPCVPCTAAVEAALTSGLCAQLQPTRCSDVAVSCMMSQKAATTAAATTAFPVLPPTVSTSSSSSSNCTSVLSAMFPINNATWQSILTSRLLQTPIPIIGGDYGTASAPTAQDIAVSSSLKTVVSNTAAKNTEVMVSGALVGQVVASSLGLTPDQVAVGGITVNRRPQGKNTPGGTVGEPPFVISCLHPRLLPFEIFIIKACQNIIESVTTNSTTNDQAVILTSDGGITWYDSGGGSGDSSLQGAAAAAPPPPSRGCSQGPNLGRLCGNDAVGAISGIVVGGLMACVLAMVLLLLALRGPRHRSARYETPLTMVPTEHWNAMYAAGVTTAAPAADAGVVEGTTPWREQARVSPWGYGHGALAAVQQQPAGVVRQPGTGSYSMGLMEGLVDAGGAGLPAFGDNAGVTTIERPIPGIDLVEDGGLGAGFSGALAAAATAPVGSHNSWLRAKPAGLALAETQQAGGNPYVVRPLSTAEGGGPGVYSISRRGAAGPGAYVVTPLAAGSQGNPGNGGGVGVDGRLMGIPAAAAAAATGAAANAPEAGIGHFGRSRSLGSYGMGHALRPFGPSMPNMGSLPSMGGVVGSSPGVTLGGGSTGGARPLSPLAPATRHSAGELIGASGIGGGAGRVAYGRLGDVEEEPNEIRNAIDGSYGGVYDAVPLGFATSAAAGAGYDNDRPWEPTPPTSRAAGLAALAPSGNGGGFGQAPRPYARTATWGPHRGMWPEAIDAGFSGR</sequence>
<dbReference type="AlphaFoldDB" id="D8TXC6"/>
<accession>D8TXC6</accession>
<evidence type="ECO:0000256" key="2">
    <source>
        <dbReference type="SAM" id="Phobius"/>
    </source>
</evidence>
<keyword evidence="4" id="KW-1185">Reference proteome</keyword>
<dbReference type="KEGG" id="vcn:VOLCADRAFT_91543"/>